<dbReference type="Proteomes" id="UP001338582">
    <property type="component" value="Chromosome 5"/>
</dbReference>
<dbReference type="Pfam" id="PF18215">
    <property type="entry name" value="Rtt106_N"/>
    <property type="match status" value="1"/>
</dbReference>
<name>A0AAX4HDG4_9ASCO</name>
<evidence type="ECO:0000256" key="12">
    <source>
        <dbReference type="SAM" id="MobiDB-lite"/>
    </source>
</evidence>
<sequence>MWLSKLPPSLQTKVGDYVAQNPASEPIFGELVNFLSPDPPKKRKVGRPRKDENSRTPPPLMAYDPEAVLTHTMDIKLPIDPSEIIFEMPSLSFISPYRRRMNLVFHLLVSNDAATQPLLSVASATTKIPEFTIKDLLEAVKLCVMIPMLGNSTVSTKKDTAMLCIWLHDGAFLTQGKNEPIICTINLDAVKRQLIDEGKLPEDADQALSPEELRSIAIKPVNEMIIEFLERQFQLCGVRLVNYMPSMDPRRNALNMNEDTAICISRGANSVNDFVNVAAYRGAKEGALVLIADLENSAYLCFGFKKPVLLYDFGKVVHVSYKDIAKFTFTVLVTIRLQDDHQEVLEFTMVDQRCFHTFDEFFKSRQITDGSFDEQHREKRADDKKSVKNEEAGEGNLGELALDQDDGEDEDEEEEDDETYTGAVEGEGSSGSESGSEDEDMSDDEAEKNGDVKDEAMD</sequence>
<keyword evidence="8" id="KW-0238">DNA-binding</keyword>
<dbReference type="InterPro" id="IPR050454">
    <property type="entry name" value="RTT106/SSRP1_HistChap/FACT"/>
</dbReference>
<proteinExistence type="inferred from homology"/>
<feature type="compositionally biased region" description="Basic and acidic residues" evidence="12">
    <location>
        <begin position="447"/>
        <end position="458"/>
    </location>
</feature>
<keyword evidence="15" id="KW-1185">Reference proteome</keyword>
<dbReference type="GO" id="GO:0005694">
    <property type="term" value="C:chromosome"/>
    <property type="evidence" value="ECO:0007669"/>
    <property type="project" value="UniProtKB-SubCell"/>
</dbReference>
<dbReference type="Gene3D" id="2.30.29.30">
    <property type="entry name" value="Pleckstrin-homology domain (PH domain)/Phosphotyrosine-binding domain (PTB)"/>
    <property type="match status" value="1"/>
</dbReference>
<dbReference type="InterPro" id="IPR011993">
    <property type="entry name" value="PH-like_dom_sf"/>
</dbReference>
<dbReference type="SMART" id="SM01287">
    <property type="entry name" value="Rtt106"/>
    <property type="match status" value="1"/>
</dbReference>
<feature type="region of interest" description="Disordered" evidence="12">
    <location>
        <begin position="38"/>
        <end position="62"/>
    </location>
</feature>
<keyword evidence="10" id="KW-0143">Chaperone</keyword>
<dbReference type="GO" id="GO:0031491">
    <property type="term" value="F:nucleosome binding"/>
    <property type="evidence" value="ECO:0007669"/>
    <property type="project" value="TreeGrafter"/>
</dbReference>
<evidence type="ECO:0000256" key="6">
    <source>
        <dbReference type="ARBA" id="ARBA00022454"/>
    </source>
</evidence>
<reference evidence="14 15" key="1">
    <citation type="submission" date="2023-10" db="EMBL/GenBank/DDBJ databases">
        <title>Draft Genome Sequence of Candida saopaulonensis from a very Premature Infant with Sepsis.</title>
        <authorList>
            <person name="Ning Y."/>
            <person name="Dai R."/>
            <person name="Xiao M."/>
            <person name="Xu Y."/>
            <person name="Yan Q."/>
            <person name="Zhang L."/>
        </authorList>
    </citation>
    <scope>NUCLEOTIDE SEQUENCE [LARGE SCALE GENOMIC DNA]</scope>
    <source>
        <strain evidence="14 15">19XY460</strain>
    </source>
</reference>
<dbReference type="AlphaFoldDB" id="A0AAX4HDG4"/>
<dbReference type="KEGG" id="asau:88175004"/>
<dbReference type="PANTHER" id="PTHR45849:SF3">
    <property type="entry name" value="HISTONE CHAPERONE RTT106"/>
    <property type="match status" value="1"/>
</dbReference>
<evidence type="ECO:0000256" key="1">
    <source>
        <dbReference type="ARBA" id="ARBA00004123"/>
    </source>
</evidence>
<comment type="similarity">
    <text evidence="3">Belongs to the RTT106 family.</text>
</comment>
<dbReference type="Pfam" id="PF08512">
    <property type="entry name" value="Rttp106-like_middle"/>
    <property type="match status" value="1"/>
</dbReference>
<evidence type="ECO:0000256" key="10">
    <source>
        <dbReference type="ARBA" id="ARBA00023186"/>
    </source>
</evidence>
<dbReference type="GO" id="GO:0005634">
    <property type="term" value="C:nucleus"/>
    <property type="evidence" value="ECO:0007669"/>
    <property type="project" value="UniProtKB-SubCell"/>
</dbReference>
<evidence type="ECO:0000256" key="9">
    <source>
        <dbReference type="ARBA" id="ARBA00023163"/>
    </source>
</evidence>
<dbReference type="SUPFAM" id="SSF50729">
    <property type="entry name" value="PH domain-like"/>
    <property type="match status" value="1"/>
</dbReference>
<evidence type="ECO:0000256" key="8">
    <source>
        <dbReference type="ARBA" id="ARBA00023125"/>
    </source>
</evidence>
<feature type="domain" description="Histone chaperone RTT106/FACT complex subunit SPT16-like middle" evidence="13">
    <location>
        <begin position="274"/>
        <end position="372"/>
    </location>
</feature>
<keyword evidence="7" id="KW-0805">Transcription regulation</keyword>
<dbReference type="GeneID" id="88175004"/>
<dbReference type="InterPro" id="IPR040993">
    <property type="entry name" value="Rtt106_N"/>
</dbReference>
<keyword evidence="9" id="KW-0804">Transcription</keyword>
<feature type="compositionally biased region" description="Basic and acidic residues" evidence="12">
    <location>
        <begin position="373"/>
        <end position="391"/>
    </location>
</feature>
<evidence type="ECO:0000256" key="2">
    <source>
        <dbReference type="ARBA" id="ARBA00004286"/>
    </source>
</evidence>
<dbReference type="GO" id="GO:0003677">
    <property type="term" value="F:DNA binding"/>
    <property type="evidence" value="ECO:0007669"/>
    <property type="project" value="UniProtKB-KW"/>
</dbReference>
<accession>A0AAX4HDG4</accession>
<feature type="region of interest" description="Disordered" evidence="12">
    <location>
        <begin position="372"/>
        <end position="458"/>
    </location>
</feature>
<dbReference type="PANTHER" id="PTHR45849">
    <property type="entry name" value="FACT COMPLEX SUBUNIT SSRP1"/>
    <property type="match status" value="1"/>
</dbReference>
<keyword evidence="6" id="KW-0158">Chromosome</keyword>
<dbReference type="Pfam" id="PF18469">
    <property type="entry name" value="PH_18"/>
    <property type="match status" value="1"/>
</dbReference>
<gene>
    <name evidence="14" type="ORF">PUMCH_003941</name>
</gene>
<protein>
    <recommendedName>
        <fullName evidence="4">Histone chaperone RTT106</fullName>
    </recommendedName>
    <alternativeName>
        <fullName evidence="5">Histone chaperone rtt106</fullName>
    </alternativeName>
</protein>
<dbReference type="GO" id="GO:0042393">
    <property type="term" value="F:histone binding"/>
    <property type="evidence" value="ECO:0007669"/>
    <property type="project" value="TreeGrafter"/>
</dbReference>
<evidence type="ECO:0000259" key="13">
    <source>
        <dbReference type="SMART" id="SM01287"/>
    </source>
</evidence>
<feature type="compositionally biased region" description="Acidic residues" evidence="12">
    <location>
        <begin position="435"/>
        <end position="446"/>
    </location>
</feature>
<evidence type="ECO:0000256" key="11">
    <source>
        <dbReference type="ARBA" id="ARBA00023242"/>
    </source>
</evidence>
<evidence type="ECO:0000256" key="3">
    <source>
        <dbReference type="ARBA" id="ARBA00006159"/>
    </source>
</evidence>
<dbReference type="EMBL" id="CP138898">
    <property type="protein sequence ID" value="WPK26583.1"/>
    <property type="molecule type" value="Genomic_DNA"/>
</dbReference>
<comment type="subcellular location">
    <subcellularLocation>
        <location evidence="2">Chromosome</location>
    </subcellularLocation>
    <subcellularLocation>
        <location evidence="1">Nucleus</location>
    </subcellularLocation>
</comment>
<dbReference type="Gene3D" id="2.30.29.120">
    <property type="match status" value="1"/>
</dbReference>
<evidence type="ECO:0000256" key="7">
    <source>
        <dbReference type="ARBA" id="ARBA00023015"/>
    </source>
</evidence>
<evidence type="ECO:0000313" key="14">
    <source>
        <dbReference type="EMBL" id="WPK26583.1"/>
    </source>
</evidence>
<dbReference type="InterPro" id="IPR013719">
    <property type="entry name" value="RTT106/SPT16-like_middle_dom"/>
</dbReference>
<organism evidence="14 15">
    <name type="scientific">Australozyma saopauloensis</name>
    <dbReference type="NCBI Taxonomy" id="291208"/>
    <lineage>
        <taxon>Eukaryota</taxon>
        <taxon>Fungi</taxon>
        <taxon>Dikarya</taxon>
        <taxon>Ascomycota</taxon>
        <taxon>Saccharomycotina</taxon>
        <taxon>Pichiomycetes</taxon>
        <taxon>Metschnikowiaceae</taxon>
        <taxon>Australozyma</taxon>
    </lineage>
</organism>
<dbReference type="RefSeq" id="XP_062878964.1">
    <property type="nucleotide sequence ID" value="XM_063022894.1"/>
</dbReference>
<keyword evidence="11" id="KW-0539">Nucleus</keyword>
<evidence type="ECO:0000313" key="15">
    <source>
        <dbReference type="Proteomes" id="UP001338582"/>
    </source>
</evidence>
<evidence type="ECO:0000256" key="5">
    <source>
        <dbReference type="ARBA" id="ARBA00018462"/>
    </source>
</evidence>
<evidence type="ECO:0000256" key="4">
    <source>
        <dbReference type="ARBA" id="ARBA00017355"/>
    </source>
</evidence>
<feature type="compositionally biased region" description="Acidic residues" evidence="12">
    <location>
        <begin position="402"/>
        <end position="419"/>
    </location>
</feature>
<dbReference type="InterPro" id="IPR040770">
    <property type="entry name" value="Rtt106_PH"/>
</dbReference>